<dbReference type="NCBIfam" id="TIGR00546">
    <property type="entry name" value="lnt"/>
    <property type="match status" value="1"/>
</dbReference>
<dbReference type="OrthoDB" id="9804277at2"/>
<dbReference type="RefSeq" id="WP_094828331.1">
    <property type="nucleotide sequence ID" value="NZ_NEVL01000005.1"/>
</dbReference>
<keyword evidence="11" id="KW-0449">Lipoprotein</keyword>
<dbReference type="InterPro" id="IPR045378">
    <property type="entry name" value="LNT_N"/>
</dbReference>
<dbReference type="SUPFAM" id="SSF56317">
    <property type="entry name" value="Carbon-nitrogen hydrolase"/>
    <property type="match status" value="1"/>
</dbReference>
<evidence type="ECO:0000256" key="5">
    <source>
        <dbReference type="ARBA" id="ARBA00022692"/>
    </source>
</evidence>
<evidence type="ECO:0000256" key="8">
    <source>
        <dbReference type="ARBA" id="ARBA00023315"/>
    </source>
</evidence>
<evidence type="ECO:0000313" key="12">
    <source>
        <dbReference type="Proteomes" id="UP000217005"/>
    </source>
</evidence>
<feature type="transmembrane region" description="Helical" evidence="9">
    <location>
        <begin position="70"/>
        <end position="87"/>
    </location>
</feature>
<dbReference type="Pfam" id="PF00795">
    <property type="entry name" value="CN_hydrolase"/>
    <property type="match status" value="1"/>
</dbReference>
<keyword evidence="5 9" id="KW-0812">Transmembrane</keyword>
<evidence type="ECO:0000256" key="1">
    <source>
        <dbReference type="ARBA" id="ARBA00004651"/>
    </source>
</evidence>
<dbReference type="GO" id="GO:0042158">
    <property type="term" value="P:lipoprotein biosynthetic process"/>
    <property type="evidence" value="ECO:0007669"/>
    <property type="project" value="UniProtKB-UniRule"/>
</dbReference>
<dbReference type="PROSITE" id="PS50263">
    <property type="entry name" value="CN_HYDROLASE"/>
    <property type="match status" value="1"/>
</dbReference>
<accession>A0A261RWQ4</accession>
<dbReference type="GO" id="GO:0005886">
    <property type="term" value="C:plasma membrane"/>
    <property type="evidence" value="ECO:0007669"/>
    <property type="project" value="UniProtKB-SubCell"/>
</dbReference>
<evidence type="ECO:0000313" key="11">
    <source>
        <dbReference type="EMBL" id="OZI29092.1"/>
    </source>
</evidence>
<dbReference type="UniPathway" id="UPA00666"/>
<feature type="transmembrane region" description="Helical" evidence="9">
    <location>
        <begin position="141"/>
        <end position="162"/>
    </location>
</feature>
<feature type="domain" description="CN hydrolase" evidence="10">
    <location>
        <begin position="258"/>
        <end position="520"/>
    </location>
</feature>
<reference evidence="11 12" key="1">
    <citation type="submission" date="2017-05" db="EMBL/GenBank/DDBJ databases">
        <title>Complete and WGS of Bordetella genogroups.</title>
        <authorList>
            <person name="Spilker T."/>
            <person name="LiPuma J."/>
        </authorList>
    </citation>
    <scope>NUCLEOTIDE SEQUENCE [LARGE SCALE GENOMIC DNA]</scope>
    <source>
        <strain evidence="11 12">AU17610</strain>
    </source>
</reference>
<evidence type="ECO:0000256" key="4">
    <source>
        <dbReference type="ARBA" id="ARBA00022679"/>
    </source>
</evidence>
<comment type="similarity">
    <text evidence="2 9">Belongs to the CN hydrolase family. Apolipoprotein N-acyltransferase subfamily.</text>
</comment>
<evidence type="ECO:0000256" key="2">
    <source>
        <dbReference type="ARBA" id="ARBA00010065"/>
    </source>
</evidence>
<comment type="subcellular location">
    <subcellularLocation>
        <location evidence="1 9">Cell membrane</location>
        <topology evidence="1 9">Multi-pass membrane protein</topology>
    </subcellularLocation>
</comment>
<evidence type="ECO:0000256" key="6">
    <source>
        <dbReference type="ARBA" id="ARBA00022989"/>
    </source>
</evidence>
<dbReference type="InterPro" id="IPR004563">
    <property type="entry name" value="Apolipo_AcylTrfase"/>
</dbReference>
<dbReference type="GO" id="GO:0016410">
    <property type="term" value="F:N-acyltransferase activity"/>
    <property type="evidence" value="ECO:0007669"/>
    <property type="project" value="UniProtKB-UniRule"/>
</dbReference>
<dbReference type="Pfam" id="PF20154">
    <property type="entry name" value="LNT_N"/>
    <property type="match status" value="1"/>
</dbReference>
<protein>
    <recommendedName>
        <fullName evidence="9">Apolipoprotein N-acyltransferase</fullName>
        <shortName evidence="9">ALP N-acyltransferase</shortName>
        <ecNumber evidence="9">2.3.1.269</ecNumber>
    </recommendedName>
</protein>
<evidence type="ECO:0000256" key="3">
    <source>
        <dbReference type="ARBA" id="ARBA00022475"/>
    </source>
</evidence>
<keyword evidence="7 9" id="KW-0472">Membrane</keyword>
<sequence length="556" mass="59811">MTRPAWLRRPAAGTLRGAAWLAGAGSLHALTFAPGPLPAWSLALLQILTLAVAAHATLRAPTLRAALARGWWFSSFSFSIGLYWLFVSMHRYGGLSAPLAVGGVLALSLFLAIFPGLACAIARWFCPPRALDGVNAQARQALWAAATWAACWAFFEWLRATIWTGFPWLNIGYAHVDGPLSGWAPLLGVHGMALFAAFAAAALAGLWHAERADAGGLRFDARHGLAFGIALVIVLAGWPLGMIAWSRASGDPITVRLVQGNVEQSQKFDPALLQQNLLRHLELAALPPAEGVPRPQLIILPETVLPVFQDQLDPRVWDAWREIAARQQATIAMGVPLHTRGADGRPSYTNSVLGFDGSTSAAQLAAGTTAMRYDKQHLVPWGEYVPPGFRWFVEMLDIPLGDFDSGAARQKPFAVAGQHIAFNICYEDLFGTELLPALQPGPNGEAGATILANVSNLGWFGDTWALRQHLQIGRLRTMETARPMLTATNTGLTAAIDARGRVAAQLPAHQPGVLPVSVQGMTGLTPYTRWDDKPALALMGLVLIAAAGRGRYNRRT</sequence>
<feature type="transmembrane region" description="Helical" evidence="9">
    <location>
        <begin position="225"/>
        <end position="245"/>
    </location>
</feature>
<proteinExistence type="inferred from homology"/>
<dbReference type="Proteomes" id="UP000217005">
    <property type="component" value="Unassembled WGS sequence"/>
</dbReference>
<evidence type="ECO:0000256" key="7">
    <source>
        <dbReference type="ARBA" id="ARBA00023136"/>
    </source>
</evidence>
<organism evidence="11 12">
    <name type="scientific">Bordetella genomosp. 1</name>
    <dbReference type="NCBI Taxonomy" id="1395607"/>
    <lineage>
        <taxon>Bacteria</taxon>
        <taxon>Pseudomonadati</taxon>
        <taxon>Pseudomonadota</taxon>
        <taxon>Betaproteobacteria</taxon>
        <taxon>Burkholderiales</taxon>
        <taxon>Alcaligenaceae</taxon>
        <taxon>Bordetella</taxon>
    </lineage>
</organism>
<keyword evidence="6 9" id="KW-1133">Transmembrane helix</keyword>
<feature type="transmembrane region" description="Helical" evidence="9">
    <location>
        <begin position="99"/>
        <end position="121"/>
    </location>
</feature>
<keyword evidence="3 9" id="KW-1003">Cell membrane</keyword>
<keyword evidence="8 9" id="KW-0012">Acyltransferase</keyword>
<dbReference type="CDD" id="cd07571">
    <property type="entry name" value="ALP_N-acyl_transferase"/>
    <property type="match status" value="1"/>
</dbReference>
<comment type="pathway">
    <text evidence="9">Protein modification; lipoprotein biosynthesis (N-acyl transfer).</text>
</comment>
<dbReference type="InterPro" id="IPR003010">
    <property type="entry name" value="C-N_Hydrolase"/>
</dbReference>
<name>A0A261RWQ4_9BORD</name>
<dbReference type="PANTHER" id="PTHR38686">
    <property type="entry name" value="APOLIPOPROTEIN N-ACYLTRANSFERASE"/>
    <property type="match status" value="1"/>
</dbReference>
<comment type="catalytic activity">
    <reaction evidence="9">
        <text>N-terminal S-1,2-diacyl-sn-glyceryl-L-cysteinyl-[lipoprotein] + a glycerophospholipid = N-acyl-S-1,2-diacyl-sn-glyceryl-L-cysteinyl-[lipoprotein] + a 2-acyl-sn-glycero-3-phospholipid + H(+)</text>
        <dbReference type="Rhea" id="RHEA:48228"/>
        <dbReference type="Rhea" id="RHEA-COMP:14681"/>
        <dbReference type="Rhea" id="RHEA-COMP:14684"/>
        <dbReference type="ChEBI" id="CHEBI:15378"/>
        <dbReference type="ChEBI" id="CHEBI:136912"/>
        <dbReference type="ChEBI" id="CHEBI:140656"/>
        <dbReference type="ChEBI" id="CHEBI:140657"/>
        <dbReference type="ChEBI" id="CHEBI:140660"/>
        <dbReference type="EC" id="2.3.1.269"/>
    </reaction>
</comment>
<comment type="caution">
    <text evidence="11">The sequence shown here is derived from an EMBL/GenBank/DDBJ whole genome shotgun (WGS) entry which is preliminary data.</text>
</comment>
<dbReference type="EC" id="2.3.1.269" evidence="9"/>
<evidence type="ECO:0000256" key="9">
    <source>
        <dbReference type="HAMAP-Rule" id="MF_01148"/>
    </source>
</evidence>
<keyword evidence="4 9" id="KW-0808">Transferase</keyword>
<dbReference type="InterPro" id="IPR036526">
    <property type="entry name" value="C-N_Hydrolase_sf"/>
</dbReference>
<evidence type="ECO:0000259" key="10">
    <source>
        <dbReference type="PROSITE" id="PS50263"/>
    </source>
</evidence>
<dbReference type="HAMAP" id="MF_01148">
    <property type="entry name" value="Lnt"/>
    <property type="match status" value="1"/>
</dbReference>
<feature type="transmembrane region" description="Helical" evidence="9">
    <location>
        <begin position="182"/>
        <end position="204"/>
    </location>
</feature>
<dbReference type="EMBL" id="NEVL01000005">
    <property type="protein sequence ID" value="OZI29092.1"/>
    <property type="molecule type" value="Genomic_DNA"/>
</dbReference>
<dbReference type="Gene3D" id="3.60.110.10">
    <property type="entry name" value="Carbon-nitrogen hydrolase"/>
    <property type="match status" value="1"/>
</dbReference>
<gene>
    <name evidence="9" type="primary">lnt</name>
    <name evidence="11" type="ORF">CEG14_20835</name>
</gene>
<dbReference type="AlphaFoldDB" id="A0A261RWQ4"/>
<dbReference type="PANTHER" id="PTHR38686:SF1">
    <property type="entry name" value="APOLIPOPROTEIN N-ACYLTRANSFERASE"/>
    <property type="match status" value="1"/>
</dbReference>
<feature type="transmembrane region" description="Helical" evidence="9">
    <location>
        <begin position="39"/>
        <end position="58"/>
    </location>
</feature>
<comment type="function">
    <text evidence="9">Catalyzes the phospholipid dependent N-acylation of the N-terminal cysteine of apolipoprotein, the last step in lipoprotein maturation.</text>
</comment>